<evidence type="ECO:0000256" key="7">
    <source>
        <dbReference type="ARBA" id="ARBA00022967"/>
    </source>
</evidence>
<keyword evidence="8" id="KW-0472">Membrane</keyword>
<evidence type="ECO:0000256" key="2">
    <source>
        <dbReference type="ARBA" id="ARBA00022448"/>
    </source>
</evidence>
<keyword evidence="13" id="KW-1185">Reference proteome</keyword>
<sequence length="442" mass="47776">MKAAGDPLRLLARRAHPRRIQGPIIEAPLPDVAIGELCAIRAAAGSDTVIGRAQVVGFGRDTAILSTLGSTAGLSRQVALVPTGERMTIDVAPAMLGAVVDATGGIVETFGAKREAGAEGAARAAAPRRRAIDAAPPDYAARRPIERRLATGVRAIDGLLTCGVGQRIGIFAAAGCGKTSLMNMMIEHAAADVYVVALIGERGREVSEFVERMRRSGSRDRTVVVYATSDRSSVDRCNAALVATTIAEYFRDLGCDVMLFLDSMTRYARALRDLALATGEAPARRGYPASVFEQLPRLLERPGRTEAGSITAFYTVLLENEEEPDPIGDEIRSIVDGHVYLSRQLGAKGHFPAIDVLRSTSRLFDEIAHAPHRAAAMQFRRHLARIDEMQVFLDLGEYRRGENPENDDALDRRPALDAFLQQAIDEASAFDDTLERMREAAS</sequence>
<gene>
    <name evidence="12" type="ORF">A33K_17989</name>
</gene>
<dbReference type="EMBL" id="JH692067">
    <property type="protein sequence ID" value="EIP85435.1"/>
    <property type="molecule type" value="Genomic_DNA"/>
</dbReference>
<keyword evidence="6" id="KW-0653">Protein transport</keyword>
<dbReference type="Pfam" id="PF18269">
    <property type="entry name" value="T3SS_ATPase_C"/>
    <property type="match status" value="1"/>
</dbReference>
<keyword evidence="12" id="KW-0378">Hydrolase</keyword>
<dbReference type="SMART" id="SM00382">
    <property type="entry name" value="AAA"/>
    <property type="match status" value="1"/>
</dbReference>
<keyword evidence="4" id="KW-0547">Nucleotide-binding</keyword>
<evidence type="ECO:0000256" key="3">
    <source>
        <dbReference type="ARBA" id="ARBA00022490"/>
    </source>
</evidence>
<evidence type="ECO:0000256" key="8">
    <source>
        <dbReference type="ARBA" id="ARBA00023136"/>
    </source>
</evidence>
<dbReference type="Pfam" id="PF02874">
    <property type="entry name" value="ATP-synt_ab_N"/>
    <property type="match status" value="1"/>
</dbReference>
<dbReference type="PANTHER" id="PTHR15184:SF9">
    <property type="entry name" value="SPI-1 TYPE 3 SECRETION SYSTEM ATPASE"/>
    <property type="match status" value="1"/>
</dbReference>
<evidence type="ECO:0000259" key="11">
    <source>
        <dbReference type="SMART" id="SM00382"/>
    </source>
</evidence>
<dbReference type="InterPro" id="IPR003593">
    <property type="entry name" value="AAA+_ATPase"/>
</dbReference>
<dbReference type="RefSeq" id="WP_006028903.1">
    <property type="nucleotide sequence ID" value="NZ_JH692067.1"/>
</dbReference>
<evidence type="ECO:0000256" key="9">
    <source>
        <dbReference type="ARBA" id="ARBA00023196"/>
    </source>
</evidence>
<comment type="subcellular location">
    <subcellularLocation>
        <location evidence="1">Cytoplasm</location>
    </subcellularLocation>
</comment>
<dbReference type="SUPFAM" id="SSF52540">
    <property type="entry name" value="P-loop containing nucleoside triphosphate hydrolases"/>
    <property type="match status" value="1"/>
</dbReference>
<evidence type="ECO:0000256" key="5">
    <source>
        <dbReference type="ARBA" id="ARBA00022840"/>
    </source>
</evidence>
<evidence type="ECO:0000256" key="10">
    <source>
        <dbReference type="ARBA" id="ARBA00034006"/>
    </source>
</evidence>
<dbReference type="NCBIfam" id="NF006012">
    <property type="entry name" value="PRK08149.1"/>
    <property type="match status" value="1"/>
</dbReference>
<name>A0ABN0FZR8_9BURK</name>
<evidence type="ECO:0000256" key="1">
    <source>
        <dbReference type="ARBA" id="ARBA00004496"/>
    </source>
</evidence>
<accession>A0ABN0FZR8</accession>
<reference evidence="13" key="1">
    <citation type="journal article" date="2012" name="J. Bacteriol.">
        <title>Revised Genome Sequence of Burkholderia thailandensis MSMB43 with Improved Annotation.</title>
        <authorList>
            <person name="Zhuo Y."/>
            <person name="Liu L."/>
            <person name="Wang Q."/>
            <person name="Liu X."/>
            <person name="Ren B."/>
            <person name="Liu M."/>
            <person name="Ni P."/>
            <person name="Cheng Y.Q."/>
            <person name="Zhang L."/>
        </authorList>
    </citation>
    <scope>NUCLEOTIDE SEQUENCE [LARGE SCALE GENOMIC DNA]</scope>
    <source>
        <strain evidence="13">MSMB43</strain>
    </source>
</reference>
<dbReference type="Pfam" id="PF00006">
    <property type="entry name" value="ATP-synt_ab"/>
    <property type="match status" value="1"/>
</dbReference>
<dbReference type="InterPro" id="IPR005714">
    <property type="entry name" value="ATPase_T3SS_FliI/YscN"/>
</dbReference>
<keyword evidence="9" id="KW-0139">CF(1)</keyword>
<keyword evidence="9" id="KW-0066">ATP synthesis</keyword>
<keyword evidence="2" id="KW-0813">Transport</keyword>
<evidence type="ECO:0000313" key="13">
    <source>
        <dbReference type="Proteomes" id="UP000004682"/>
    </source>
</evidence>
<dbReference type="InterPro" id="IPR000194">
    <property type="entry name" value="ATPase_F1/V1/A1_a/bsu_nucl-bd"/>
</dbReference>
<feature type="domain" description="AAA+ ATPase" evidence="11">
    <location>
        <begin position="164"/>
        <end position="345"/>
    </location>
</feature>
<dbReference type="InterPro" id="IPR050053">
    <property type="entry name" value="ATPase_alpha/beta_chains"/>
</dbReference>
<dbReference type="NCBIfam" id="TIGR01026">
    <property type="entry name" value="fliI_yscN"/>
    <property type="match status" value="1"/>
</dbReference>
<dbReference type="Proteomes" id="UP000004682">
    <property type="component" value="Unassembled WGS sequence"/>
</dbReference>
<dbReference type="InterPro" id="IPR027417">
    <property type="entry name" value="P-loop_NTPase"/>
</dbReference>
<dbReference type="Gene3D" id="3.40.50.12240">
    <property type="match status" value="1"/>
</dbReference>
<keyword evidence="3" id="KW-0963">Cytoplasm</keyword>
<proteinExistence type="predicted"/>
<dbReference type="EC" id="3.6.3.14" evidence="12"/>
<dbReference type="CDD" id="cd01426">
    <property type="entry name" value="ATP-synt_F1_V1_A1_AB_FliI_N"/>
    <property type="match status" value="1"/>
</dbReference>
<dbReference type="GO" id="GO:0016787">
    <property type="term" value="F:hydrolase activity"/>
    <property type="evidence" value="ECO:0007669"/>
    <property type="project" value="UniProtKB-KW"/>
</dbReference>
<evidence type="ECO:0000256" key="6">
    <source>
        <dbReference type="ARBA" id="ARBA00022927"/>
    </source>
</evidence>
<keyword evidence="7" id="KW-1278">Translocase</keyword>
<organism evidence="12 13">
    <name type="scientific">Burkholderia humptydooensis MSMB43</name>
    <dbReference type="NCBI Taxonomy" id="441157"/>
    <lineage>
        <taxon>Bacteria</taxon>
        <taxon>Pseudomonadati</taxon>
        <taxon>Pseudomonadota</taxon>
        <taxon>Betaproteobacteria</taxon>
        <taxon>Burkholderiales</taxon>
        <taxon>Burkholderiaceae</taxon>
        <taxon>Burkholderia</taxon>
        <taxon>pseudomallei group</taxon>
    </lineage>
</organism>
<dbReference type="PANTHER" id="PTHR15184">
    <property type="entry name" value="ATP SYNTHASE"/>
    <property type="match status" value="1"/>
</dbReference>
<evidence type="ECO:0000256" key="4">
    <source>
        <dbReference type="ARBA" id="ARBA00022741"/>
    </source>
</evidence>
<evidence type="ECO:0000313" key="12">
    <source>
        <dbReference type="EMBL" id="EIP85435.1"/>
    </source>
</evidence>
<dbReference type="PROSITE" id="PS00152">
    <property type="entry name" value="ATPASE_ALPHA_BETA"/>
    <property type="match status" value="1"/>
</dbReference>
<keyword evidence="5" id="KW-0067">ATP-binding</keyword>
<dbReference type="InterPro" id="IPR040627">
    <property type="entry name" value="T3SS_ATPase_C"/>
</dbReference>
<dbReference type="InterPro" id="IPR004100">
    <property type="entry name" value="ATPase_F1/V1/A1_a/bsu_N"/>
</dbReference>
<protein>
    <submittedName>
        <fullName evidence="12">ATP synthase SpaL</fullName>
        <ecNumber evidence="12">3.6.3.14</ecNumber>
    </submittedName>
</protein>
<comment type="catalytic activity">
    <reaction evidence="10">
        <text>ATP + H2O + cellular proteinSide 1 = ADP + phosphate + cellular proteinSide 2.</text>
        <dbReference type="EC" id="7.4.2.8"/>
    </reaction>
</comment>
<dbReference type="InterPro" id="IPR020003">
    <property type="entry name" value="ATPase_a/bsu_AS"/>
</dbReference>